<keyword evidence="18" id="KW-0175">Coiled coil</keyword>
<keyword evidence="7" id="KW-0482">Metalloprotease</keyword>
<dbReference type="PIRSF" id="PIRSF016599">
    <property type="entry name" value="Xaa-His_dipept"/>
    <property type="match status" value="1"/>
</dbReference>
<accession>A0A6N3ED52</accession>
<comment type="catalytic activity">
    <reaction evidence="9">
        <text>Hydrolysis of dipeptides, preferentially hydrophobic dipeptides including prolyl amino acids.</text>
        <dbReference type="EC" id="3.4.13.18"/>
    </reaction>
</comment>
<dbReference type="GO" id="GO:0046872">
    <property type="term" value="F:metal ion binding"/>
    <property type="evidence" value="ECO:0007669"/>
    <property type="project" value="UniProtKB-KW"/>
</dbReference>
<keyword evidence="5 20" id="KW-0378">Hydrolase</keyword>
<feature type="domain" description="Peptidase M20 dimerisation" evidence="19">
    <location>
        <begin position="220"/>
        <end position="302"/>
    </location>
</feature>
<evidence type="ECO:0000256" key="10">
    <source>
        <dbReference type="ARBA" id="ARBA00038976"/>
    </source>
</evidence>
<dbReference type="Pfam" id="PF01546">
    <property type="entry name" value="Peptidase_M20"/>
    <property type="match status" value="1"/>
</dbReference>
<dbReference type="InterPro" id="IPR002933">
    <property type="entry name" value="Peptidase_M20"/>
</dbReference>
<keyword evidence="20" id="KW-0224">Dipeptidase</keyword>
<evidence type="ECO:0000256" key="5">
    <source>
        <dbReference type="ARBA" id="ARBA00022801"/>
    </source>
</evidence>
<dbReference type="EMBL" id="CACRUA010000024">
    <property type="protein sequence ID" value="VYU36433.1"/>
    <property type="molecule type" value="Genomic_DNA"/>
</dbReference>
<evidence type="ECO:0000256" key="17">
    <source>
        <dbReference type="ARBA" id="ARBA00078074"/>
    </source>
</evidence>
<keyword evidence="6" id="KW-0862">Zinc</keyword>
<dbReference type="FunFam" id="3.40.630.10:FF:000015">
    <property type="entry name" value="Aminoacyl-histidine dipeptidase PepD"/>
    <property type="match status" value="1"/>
</dbReference>
<feature type="coiled-coil region" evidence="18">
    <location>
        <begin position="277"/>
        <end position="304"/>
    </location>
</feature>
<organism evidence="20">
    <name type="scientific">Clostridium symbiosum</name>
    <name type="common">Bacteroides symbiosus</name>
    <dbReference type="NCBI Taxonomy" id="1512"/>
    <lineage>
        <taxon>Bacteria</taxon>
        <taxon>Bacillati</taxon>
        <taxon>Bacillota</taxon>
        <taxon>Clostridia</taxon>
        <taxon>Lachnospirales</taxon>
        <taxon>Lachnospiraceae</taxon>
        <taxon>Otoolea</taxon>
    </lineage>
</organism>
<protein>
    <recommendedName>
        <fullName evidence="13">Cytosol non-specific dipeptidase</fullName>
        <ecNumber evidence="10">3.4.13.18</ecNumber>
    </recommendedName>
    <alternativeName>
        <fullName evidence="16">Aminoacyl-histidine dipeptidase</fullName>
    </alternativeName>
    <alternativeName>
        <fullName evidence="15">Beta-alanyl-histidine dipeptidase</fullName>
    </alternativeName>
    <alternativeName>
        <fullName evidence="14">Carnosinase</fullName>
    </alternativeName>
    <alternativeName>
        <fullName evidence="11">Peptidase D</fullName>
    </alternativeName>
    <alternativeName>
        <fullName evidence="17">Xaa-His dipeptidase</fullName>
    </alternativeName>
</protein>
<evidence type="ECO:0000256" key="12">
    <source>
        <dbReference type="ARBA" id="ARBA00061423"/>
    </source>
</evidence>
<keyword evidence="4" id="KW-0479">Metal-binding</keyword>
<dbReference type="Pfam" id="PF07687">
    <property type="entry name" value="M20_dimer"/>
    <property type="match status" value="1"/>
</dbReference>
<dbReference type="GO" id="GO:0070573">
    <property type="term" value="F:metallodipeptidase activity"/>
    <property type="evidence" value="ECO:0007669"/>
    <property type="project" value="TreeGrafter"/>
</dbReference>
<evidence type="ECO:0000256" key="18">
    <source>
        <dbReference type="SAM" id="Coils"/>
    </source>
</evidence>
<name>A0A6N3ED52_CLOSY</name>
<evidence type="ECO:0000256" key="14">
    <source>
        <dbReference type="ARBA" id="ARBA00075285"/>
    </source>
</evidence>
<dbReference type="SUPFAM" id="SSF53187">
    <property type="entry name" value="Zn-dependent exopeptidases"/>
    <property type="match status" value="1"/>
</dbReference>
<keyword evidence="3" id="KW-0645">Protease</keyword>
<dbReference type="AlphaFoldDB" id="A0A6N3ED52"/>
<dbReference type="GO" id="GO:0006508">
    <property type="term" value="P:proteolysis"/>
    <property type="evidence" value="ECO:0007669"/>
    <property type="project" value="UniProtKB-KW"/>
</dbReference>
<evidence type="ECO:0000256" key="16">
    <source>
        <dbReference type="ARBA" id="ARBA00077688"/>
    </source>
</evidence>
<proteinExistence type="inferred from homology"/>
<evidence type="ECO:0000256" key="15">
    <source>
        <dbReference type="ARBA" id="ARBA00076004"/>
    </source>
</evidence>
<dbReference type="NCBIfam" id="TIGR01893">
    <property type="entry name" value="aa-his-dipept"/>
    <property type="match status" value="1"/>
</dbReference>
<comment type="similarity">
    <text evidence="12">Belongs to the peptidase M20C family.</text>
</comment>
<evidence type="ECO:0000256" key="8">
    <source>
        <dbReference type="ARBA" id="ARBA00023285"/>
    </source>
</evidence>
<reference evidence="20" key="1">
    <citation type="submission" date="2019-11" db="EMBL/GenBank/DDBJ databases">
        <authorList>
            <person name="Feng L."/>
        </authorList>
    </citation>
    <scope>NUCLEOTIDE SEQUENCE</scope>
    <source>
        <strain evidence="20">CsymbiosumLFYP84</strain>
    </source>
</reference>
<evidence type="ECO:0000259" key="19">
    <source>
        <dbReference type="Pfam" id="PF07687"/>
    </source>
</evidence>
<comment type="cofactor">
    <cofactor evidence="1">
        <name>Co(2+)</name>
        <dbReference type="ChEBI" id="CHEBI:48828"/>
    </cofactor>
</comment>
<evidence type="ECO:0000313" key="20">
    <source>
        <dbReference type="EMBL" id="VYU36433.1"/>
    </source>
</evidence>
<dbReference type="InterPro" id="IPR011650">
    <property type="entry name" value="Peptidase_M20_dimer"/>
</dbReference>
<evidence type="ECO:0000256" key="7">
    <source>
        <dbReference type="ARBA" id="ARBA00023049"/>
    </source>
</evidence>
<evidence type="ECO:0000256" key="11">
    <source>
        <dbReference type="ARBA" id="ARBA00044252"/>
    </source>
</evidence>
<evidence type="ECO:0000256" key="2">
    <source>
        <dbReference type="ARBA" id="ARBA00001947"/>
    </source>
</evidence>
<gene>
    <name evidence="20" type="primary">pepD_2</name>
    <name evidence="20" type="ORF">CSLFYP84_01982</name>
</gene>
<sequence length="491" mass="54380">MDEKNEKEKMNEEKEELLKERVFFYFVQLCRIPRQSGNEKAVSDFILNWALDQGLKAKQDAVNNVFIRKAASAGYEAASPVMLQAHMDMVCEKNEGVNHDFTKDPIKWMIEGDLISTGGETTLGADNGIGVACAMAVLEDKTLAHPRLEVLFTVAEESDFTGAANFDTSWMESDRMINLDHASDKEILCGSCGGMDAVITLPIKPEKLKTGWKTCTVRIYGLKGGHSGEDIHRGRGNANLLLGRFLAAAEKRFAYGISAAGGGTCRLAIPREAKADISLGEADIKELQKLAEEQQEMFRNELQATSSSLCISVTEAPAAKFQVAPEKIINLILLAPDGICQMNEMLTGLVDTSDNMGELHMDSESFQLVFEIRSAKDSLKYFVYDKISRLAKLLGADCTTTLEYGSWQFRPQSKFRDKAIEVFKKTYGTEPAVLTLHAGLEVGYFFDARPSLDAIALGPDCWNFHSPSECVGISSVRRFYKYLCTLLAELY</sequence>
<evidence type="ECO:0000256" key="1">
    <source>
        <dbReference type="ARBA" id="ARBA00001941"/>
    </source>
</evidence>
<dbReference type="PANTHER" id="PTHR43501:SF1">
    <property type="entry name" value="CYTOSOL NON-SPECIFIC DIPEPTIDASE"/>
    <property type="match status" value="1"/>
</dbReference>
<evidence type="ECO:0000256" key="4">
    <source>
        <dbReference type="ARBA" id="ARBA00022723"/>
    </source>
</evidence>
<dbReference type="PANTHER" id="PTHR43501">
    <property type="entry name" value="CYTOSOL NON-SPECIFIC DIPEPTIDASE"/>
    <property type="match status" value="1"/>
</dbReference>
<dbReference type="Gene3D" id="3.40.630.10">
    <property type="entry name" value="Zn peptidases"/>
    <property type="match status" value="2"/>
</dbReference>
<dbReference type="RefSeq" id="WP_156684590.1">
    <property type="nucleotide sequence ID" value="NZ_CACRUA010000024.1"/>
</dbReference>
<comment type="cofactor">
    <cofactor evidence="2">
        <name>Zn(2+)</name>
        <dbReference type="ChEBI" id="CHEBI:29105"/>
    </cofactor>
</comment>
<evidence type="ECO:0000256" key="9">
    <source>
        <dbReference type="ARBA" id="ARBA00036421"/>
    </source>
</evidence>
<dbReference type="InterPro" id="IPR001160">
    <property type="entry name" value="Peptidase_M20C"/>
</dbReference>
<keyword evidence="8" id="KW-0170">Cobalt</keyword>
<evidence type="ECO:0000256" key="6">
    <source>
        <dbReference type="ARBA" id="ARBA00022833"/>
    </source>
</evidence>
<dbReference type="EC" id="3.4.13.18" evidence="10"/>
<dbReference type="FunFam" id="3.40.630.10:FF:000018">
    <property type="entry name" value="Aminoacyl-histidine dipeptidase PepD"/>
    <property type="match status" value="1"/>
</dbReference>
<evidence type="ECO:0000256" key="3">
    <source>
        <dbReference type="ARBA" id="ARBA00022670"/>
    </source>
</evidence>
<dbReference type="PRINTS" id="PR00934">
    <property type="entry name" value="XHISDIPTASE"/>
</dbReference>
<dbReference type="GO" id="GO:0005829">
    <property type="term" value="C:cytosol"/>
    <property type="evidence" value="ECO:0007669"/>
    <property type="project" value="TreeGrafter"/>
</dbReference>
<evidence type="ECO:0000256" key="13">
    <source>
        <dbReference type="ARBA" id="ARBA00071271"/>
    </source>
</evidence>